<name>A0ABY8AQK7_9GAMM</name>
<organism evidence="2 3">
    <name type="scientific">Legionella cardiaca</name>
    <dbReference type="NCBI Taxonomy" id="1071983"/>
    <lineage>
        <taxon>Bacteria</taxon>
        <taxon>Pseudomonadati</taxon>
        <taxon>Pseudomonadota</taxon>
        <taxon>Gammaproteobacteria</taxon>
        <taxon>Legionellales</taxon>
        <taxon>Legionellaceae</taxon>
        <taxon>Legionella</taxon>
    </lineage>
</organism>
<evidence type="ECO:0000256" key="1">
    <source>
        <dbReference type="SAM" id="MobiDB-lite"/>
    </source>
</evidence>
<dbReference type="EMBL" id="CP119078">
    <property type="protein sequence ID" value="WED42061.1"/>
    <property type="molecule type" value="Genomic_DNA"/>
</dbReference>
<gene>
    <name evidence="2" type="ORF">PXX05_08955</name>
</gene>
<keyword evidence="3" id="KW-1185">Reference proteome</keyword>
<proteinExistence type="predicted"/>
<accession>A0ABY8AQK7</accession>
<evidence type="ECO:0000313" key="2">
    <source>
        <dbReference type="EMBL" id="WED42061.1"/>
    </source>
</evidence>
<reference evidence="2 3" key="1">
    <citation type="submission" date="2023-02" db="EMBL/GenBank/DDBJ databases">
        <title>Genome Sequence of L. cardiaca H63T.</title>
        <authorList>
            <person name="Lopez A.E."/>
            <person name="Cianciotto N.P."/>
        </authorList>
    </citation>
    <scope>NUCLEOTIDE SEQUENCE [LARGE SCALE GENOMIC DNA]</scope>
    <source>
        <strain evidence="2 3">H63</strain>
    </source>
</reference>
<feature type="region of interest" description="Disordered" evidence="1">
    <location>
        <begin position="26"/>
        <end position="49"/>
    </location>
</feature>
<evidence type="ECO:0000313" key="3">
    <source>
        <dbReference type="Proteomes" id="UP001222087"/>
    </source>
</evidence>
<dbReference type="Proteomes" id="UP001222087">
    <property type="component" value="Chromosome"/>
</dbReference>
<dbReference type="RefSeq" id="WP_275087886.1">
    <property type="nucleotide sequence ID" value="NZ_CP119078.1"/>
</dbReference>
<protein>
    <submittedName>
        <fullName evidence="2">Uncharacterized protein</fullName>
    </submittedName>
</protein>
<sequence>MKHNDKQKDHPEVTEVKNICDISSETKHTKDICEKVKKHKKSSEEPAKK</sequence>
<feature type="compositionally biased region" description="Basic and acidic residues" evidence="1">
    <location>
        <begin position="26"/>
        <end position="35"/>
    </location>
</feature>